<dbReference type="CDD" id="cd07563">
    <property type="entry name" value="Peptidase_S41_IRBP"/>
    <property type="match status" value="4"/>
</dbReference>
<protein>
    <submittedName>
        <fullName evidence="4">Retinol-binding protein 3</fullName>
    </submittedName>
</protein>
<feature type="domain" description="Tail specific protease" evidence="2">
    <location>
        <begin position="1019"/>
        <end position="1216"/>
    </location>
</feature>
<dbReference type="GeneID" id="101405951"/>
<evidence type="ECO:0000256" key="1">
    <source>
        <dbReference type="SAM" id="SignalP"/>
    </source>
</evidence>
<dbReference type="Proteomes" id="UP000694910">
    <property type="component" value="Unplaced"/>
</dbReference>
<evidence type="ECO:0000313" key="3">
    <source>
        <dbReference type="Proteomes" id="UP000694910"/>
    </source>
</evidence>
<feature type="domain" description="Tail specific protease" evidence="2">
    <location>
        <begin position="720"/>
        <end position="917"/>
    </location>
</feature>
<dbReference type="Gene3D" id="3.90.226.10">
    <property type="entry name" value="2-enoyl-CoA Hydratase, Chain A, domain 1"/>
    <property type="match status" value="4"/>
</dbReference>
<accession>A0ABM0HRP6</accession>
<dbReference type="SMART" id="SM00245">
    <property type="entry name" value="TSPc"/>
    <property type="match status" value="4"/>
</dbReference>
<proteinExistence type="predicted"/>
<evidence type="ECO:0000259" key="2">
    <source>
        <dbReference type="SMART" id="SM00245"/>
    </source>
</evidence>
<dbReference type="InterPro" id="IPR029045">
    <property type="entry name" value="ClpP/crotonase-like_dom_sf"/>
</dbReference>
<dbReference type="Pfam" id="PF03572">
    <property type="entry name" value="Peptidase_S41"/>
    <property type="match status" value="4"/>
</dbReference>
<dbReference type="InterPro" id="IPR005151">
    <property type="entry name" value="Tail-specific_protease"/>
</dbReference>
<reference evidence="4" key="1">
    <citation type="submission" date="2025-08" db="UniProtKB">
        <authorList>
            <consortium name="RefSeq"/>
        </authorList>
    </citation>
    <scope>IDENTIFICATION</scope>
</reference>
<dbReference type="SUPFAM" id="SSF52096">
    <property type="entry name" value="ClpP/crotonase"/>
    <property type="match status" value="4"/>
</dbReference>
<feature type="signal peptide" evidence="1">
    <location>
        <begin position="1"/>
        <end position="22"/>
    </location>
</feature>
<dbReference type="Pfam" id="PF11918">
    <property type="entry name" value="Peptidase_S41_N"/>
    <property type="match status" value="4"/>
</dbReference>
<dbReference type="Gene3D" id="3.30.750.44">
    <property type="match status" value="4"/>
</dbReference>
<dbReference type="PANTHER" id="PTHR11261">
    <property type="entry name" value="INTERPHOTORECEPTOR RETINOID-BINDING PROTEIN"/>
    <property type="match status" value="1"/>
</dbReference>
<dbReference type="RefSeq" id="XP_004432576.2">
    <property type="nucleotide sequence ID" value="XM_004432519.2"/>
</dbReference>
<organism evidence="3 4">
    <name type="scientific">Ceratotherium simum simum</name>
    <name type="common">Southern white rhinoceros</name>
    <dbReference type="NCBI Taxonomy" id="73337"/>
    <lineage>
        <taxon>Eukaryota</taxon>
        <taxon>Metazoa</taxon>
        <taxon>Chordata</taxon>
        <taxon>Craniata</taxon>
        <taxon>Vertebrata</taxon>
        <taxon>Euteleostomi</taxon>
        <taxon>Mammalia</taxon>
        <taxon>Eutheria</taxon>
        <taxon>Laurasiatheria</taxon>
        <taxon>Perissodactyla</taxon>
        <taxon>Rhinocerotidae</taxon>
        <taxon>Ceratotherium</taxon>
    </lineage>
</organism>
<evidence type="ECO:0000313" key="4">
    <source>
        <dbReference type="RefSeq" id="XP_004432576.2"/>
    </source>
</evidence>
<feature type="domain" description="Tail specific protease" evidence="2">
    <location>
        <begin position="416"/>
        <end position="616"/>
    </location>
</feature>
<feature type="domain" description="Tail specific protease" evidence="2">
    <location>
        <begin position="109"/>
        <end position="308"/>
    </location>
</feature>
<keyword evidence="1" id="KW-0732">Signal</keyword>
<dbReference type="PANTHER" id="PTHR11261:SF3">
    <property type="entry name" value="RETINOL-BINDING PROTEIN 3"/>
    <property type="match status" value="1"/>
</dbReference>
<gene>
    <name evidence="4" type="primary">LOC101405951</name>
</gene>
<sequence>MTREWALILSMLLCGPAGPTHLFQPSLVLDMAKVLLDNYCFPENLLGMQEAIEQAIKSREILAISDPQTLAHVLTAGVQNSLNDPRLVISYEPSALEPPQQAPALTSLTQEELLARLQKGIRHDILEGNVGYLRVDDIPSQEVMSKLGDFLVANVWRKLMGTSALVLDLRHCTGGHVSGIPYIISYLHPGNTVLHVDTIYDRPSNTTTEIWTLPQVLGERYSADRDVVVLTSGHTGGVAEDIAYILKQMRRAIVVGERTVGGALDLQKLRIGQSDFFLTVPVSRSLGPLSGGSQTWEGSGVLPCVGTPAEQALEKALAILMLRRALPGVIQRLQEALKDYYALVERVPALLHHLASMDLSSVVSEEDLVTKLNAGLQAVSEDPRLLVWAVRPKETPSGPEAGADAPQEVAPAVPKDEAAQRALVDAVFQVSVLPGNVGYLRFDSFADASVLEVLGPYILHQVWEPLQDTEHLILDLRQNPGGPSSAVPLLLSYFQGPDPGPVRLFTTYDRRTNITQEHFSRTDLLGQHYSTQRGVYLLTSHRTATAAEELAFLMQSLGWATLVGEITAGSLLHTCTVPLLEMPEGSLALTVPVLTFIDNHGECWLGGGVVPDAIVLAEEALDRAQEVLEFHRSLGALVEGTGHLLEAHYARPEVVGQTGALLRAKLAQGAYRTAVDLESLASQLTADLQEMSGDHRLLVFHSPGELAAEELPPPPPAVPSPEELSYLIEALFKTEVLPGRLGYLRFDAMAELETVRAIGPQLVQLVWQRLVDTAALIIDLRYNAGSYSTAVPLLCSYFFEAEPRQHLFSVFDRATSRVTEVWTVLQVAGQRYGSHKDLYILMSHTSGSAAEAFAHTMQDLQRATVIGEPTAGGALSVGIYQVGSSPLYASMPTQVALSATTGEAWDLAGVEPDITVPMGEALSTARDIVALRAKVPTVLQTAGKLVADNYASPELGAKMAAKLSRMQSRYARVTSEGSLAEMLGADLQMLSGDPHLKTAHIPEDAKDQIPGIVPMQIPSPEAFEDLIKFSFHTNVLEDNIGYLRFDMFGDYELLTQVSELLVEHVWKKIVHTDAMIVDMRFNIGGPTSSIPALCSFFYDEGPPVLLDKIYNRPNDSVGELWTHSQLTGERYGSKKNVIILTSSVTAGAAEEFTYIMKRLGRALVIGEVTSGGCQPPQTYHVDDTDLYITIPTARSVGAADGSSWEGAGVVPHMAVPAEAALARAKEMLQHTLLRARRSVGLQDCPEDLLRQSPRLLCKLSSFRQRPKSELQCCILTCSAAAEGQQPWAAVCGPALLLQVQPVAVLALVTQPTPNGDLLRCRRVS</sequence>
<name>A0ABM0HRP6_CERSS</name>
<keyword evidence="3" id="KW-1185">Reference proteome</keyword>
<feature type="chain" id="PRO_5045310574" evidence="1">
    <location>
        <begin position="23"/>
        <end position="1324"/>
    </location>
</feature>